<feature type="coiled-coil region" evidence="1">
    <location>
        <begin position="32"/>
        <end position="107"/>
    </location>
</feature>
<feature type="compositionally biased region" description="Gly residues" evidence="2">
    <location>
        <begin position="217"/>
        <end position="226"/>
    </location>
</feature>
<proteinExistence type="predicted"/>
<protein>
    <submittedName>
        <fullName evidence="3">Uncharacterized protein</fullName>
    </submittedName>
</protein>
<evidence type="ECO:0000256" key="1">
    <source>
        <dbReference type="SAM" id="Coils"/>
    </source>
</evidence>
<gene>
    <name evidence="3" type="ORF">PIB30_026604</name>
</gene>
<comment type="caution">
    <text evidence="3">The sequence shown here is derived from an EMBL/GenBank/DDBJ whole genome shotgun (WGS) entry which is preliminary data.</text>
</comment>
<sequence>MPPEQFLGEFYHMHAKSLACLQVGVETSLAAKIKAEKELSAALDQIQVLKGERYSALSLLPFKEKATTLEDKLSEKSLEHQSALDRIAQLEEDHKVLKAQFESSQLSLEMEQKRAADLSKATEASDYWRSEWHTLGSEVTEMCQETLDICLDQVSHLCPGVDFSAITLKSRWDPKGRRIFVSQESEVEGELPSAKEIAPEQDPVVAAQTSKPEAGDAAGGSGECPT</sequence>
<evidence type="ECO:0000256" key="2">
    <source>
        <dbReference type="SAM" id="MobiDB-lite"/>
    </source>
</evidence>
<name>A0ABU6V9E0_9FABA</name>
<reference evidence="3 4" key="1">
    <citation type="journal article" date="2023" name="Plants (Basel)">
        <title>Bridging the Gap: Combining Genomics and Transcriptomics Approaches to Understand Stylosanthes scabra, an Orphan Legume from the Brazilian Caatinga.</title>
        <authorList>
            <person name="Ferreira-Neto J.R.C."/>
            <person name="da Silva M.D."/>
            <person name="Binneck E."/>
            <person name="de Melo N.F."/>
            <person name="da Silva R.H."/>
            <person name="de Melo A.L.T.M."/>
            <person name="Pandolfi V."/>
            <person name="Bustamante F.O."/>
            <person name="Brasileiro-Vidal A.C."/>
            <person name="Benko-Iseppon A.M."/>
        </authorList>
    </citation>
    <scope>NUCLEOTIDE SEQUENCE [LARGE SCALE GENOMIC DNA]</scope>
    <source>
        <tissue evidence="3">Leaves</tissue>
    </source>
</reference>
<accession>A0ABU6V9E0</accession>
<keyword evidence="1" id="KW-0175">Coiled coil</keyword>
<keyword evidence="4" id="KW-1185">Reference proteome</keyword>
<dbReference type="EMBL" id="JASCZI010151135">
    <property type="protein sequence ID" value="MED6170012.1"/>
    <property type="molecule type" value="Genomic_DNA"/>
</dbReference>
<evidence type="ECO:0000313" key="4">
    <source>
        <dbReference type="Proteomes" id="UP001341840"/>
    </source>
</evidence>
<evidence type="ECO:0000313" key="3">
    <source>
        <dbReference type="EMBL" id="MED6170012.1"/>
    </source>
</evidence>
<organism evidence="3 4">
    <name type="scientific">Stylosanthes scabra</name>
    <dbReference type="NCBI Taxonomy" id="79078"/>
    <lineage>
        <taxon>Eukaryota</taxon>
        <taxon>Viridiplantae</taxon>
        <taxon>Streptophyta</taxon>
        <taxon>Embryophyta</taxon>
        <taxon>Tracheophyta</taxon>
        <taxon>Spermatophyta</taxon>
        <taxon>Magnoliopsida</taxon>
        <taxon>eudicotyledons</taxon>
        <taxon>Gunneridae</taxon>
        <taxon>Pentapetalae</taxon>
        <taxon>rosids</taxon>
        <taxon>fabids</taxon>
        <taxon>Fabales</taxon>
        <taxon>Fabaceae</taxon>
        <taxon>Papilionoideae</taxon>
        <taxon>50 kb inversion clade</taxon>
        <taxon>dalbergioids sensu lato</taxon>
        <taxon>Dalbergieae</taxon>
        <taxon>Pterocarpus clade</taxon>
        <taxon>Stylosanthes</taxon>
    </lineage>
</organism>
<dbReference type="Proteomes" id="UP001341840">
    <property type="component" value="Unassembled WGS sequence"/>
</dbReference>
<feature type="region of interest" description="Disordered" evidence="2">
    <location>
        <begin position="183"/>
        <end position="226"/>
    </location>
</feature>